<keyword evidence="1" id="KW-0472">Membrane</keyword>
<dbReference type="AlphaFoldDB" id="E4N775"/>
<keyword evidence="1" id="KW-0812">Transmembrane</keyword>
<keyword evidence="1" id="KW-1133">Transmembrane helix</keyword>
<keyword evidence="3" id="KW-1185">Reference proteome</keyword>
<dbReference type="PATRIC" id="fig|452652.3.peg.1220"/>
<accession>E4N775</accession>
<reference evidence="2 3" key="1">
    <citation type="journal article" date="2010" name="DNA Res.">
        <title>Genome sequence of Kitasatospora setae NBRC 14216T: an evolutionary snapshot of the family Streptomycetaceae.</title>
        <authorList>
            <person name="Ichikawa N."/>
            <person name="Oguchi A."/>
            <person name="Ikeda H."/>
            <person name="Ishikawa J."/>
            <person name="Kitani S."/>
            <person name="Watanabe Y."/>
            <person name="Nakamura S."/>
            <person name="Katano Y."/>
            <person name="Kishi E."/>
            <person name="Sasagawa M."/>
            <person name="Ankai A."/>
            <person name="Fukui S."/>
            <person name="Hashimoto Y."/>
            <person name="Kamata S."/>
            <person name="Otoguro M."/>
            <person name="Tanikawa S."/>
            <person name="Nihira T."/>
            <person name="Horinouchi S."/>
            <person name="Ohnishi Y."/>
            <person name="Hayakawa M."/>
            <person name="Kuzuyama T."/>
            <person name="Arisawa A."/>
            <person name="Nomoto F."/>
            <person name="Miura H."/>
            <person name="Takahashi Y."/>
            <person name="Fujita N."/>
        </authorList>
    </citation>
    <scope>NUCLEOTIDE SEQUENCE [LARGE SCALE GENOMIC DNA]</scope>
    <source>
        <strain evidence="3">ATCC 33774 / DSM 43861 / JCM 3304 / KCC A-0304 / NBRC 14216 / KM-6054</strain>
    </source>
</reference>
<dbReference type="HOGENOM" id="CLU_3044322_0_0_11"/>
<dbReference type="KEGG" id="ksk:KSE_12230"/>
<protein>
    <submittedName>
        <fullName evidence="2">Uncharacterized protein</fullName>
    </submittedName>
</protein>
<evidence type="ECO:0000313" key="3">
    <source>
        <dbReference type="Proteomes" id="UP000007076"/>
    </source>
</evidence>
<feature type="transmembrane region" description="Helical" evidence="1">
    <location>
        <begin position="26"/>
        <end position="46"/>
    </location>
</feature>
<organism evidence="2 3">
    <name type="scientific">Kitasatospora setae (strain ATCC 33774 / DSM 43861 / JCM 3304 / KCC A-0304 / NBRC 14216 / KM-6054)</name>
    <name type="common">Streptomyces setae</name>
    <dbReference type="NCBI Taxonomy" id="452652"/>
    <lineage>
        <taxon>Bacteria</taxon>
        <taxon>Bacillati</taxon>
        <taxon>Actinomycetota</taxon>
        <taxon>Actinomycetes</taxon>
        <taxon>Kitasatosporales</taxon>
        <taxon>Streptomycetaceae</taxon>
        <taxon>Kitasatospora</taxon>
    </lineage>
</organism>
<name>E4N775_KITSK</name>
<evidence type="ECO:0000313" key="2">
    <source>
        <dbReference type="EMBL" id="BAJ27056.1"/>
    </source>
</evidence>
<proteinExistence type="predicted"/>
<gene>
    <name evidence="2" type="ordered locus">KSE_12230</name>
</gene>
<dbReference type="EMBL" id="AP010968">
    <property type="protein sequence ID" value="BAJ27056.1"/>
    <property type="molecule type" value="Genomic_DNA"/>
</dbReference>
<sequence>MSEGRQLAQTGLGGATLFGVALTERWLLLLALGAVLAGVLLLRTAWQRGRDLRG</sequence>
<dbReference type="RefSeq" id="WP_014134374.1">
    <property type="nucleotide sequence ID" value="NC_016109.1"/>
</dbReference>
<evidence type="ECO:0000256" key="1">
    <source>
        <dbReference type="SAM" id="Phobius"/>
    </source>
</evidence>
<dbReference type="Proteomes" id="UP000007076">
    <property type="component" value="Chromosome"/>
</dbReference>